<protein>
    <submittedName>
        <fullName evidence="3">Band 4.1-like protein 1</fullName>
    </submittedName>
</protein>
<dbReference type="SUPFAM" id="SSF54236">
    <property type="entry name" value="Ubiquitin-like"/>
    <property type="match status" value="1"/>
</dbReference>
<dbReference type="AlphaFoldDB" id="A0A835ND87"/>
<evidence type="ECO:0000313" key="5">
    <source>
        <dbReference type="Proteomes" id="UP000618051"/>
    </source>
</evidence>
<dbReference type="PROSITE" id="PS50057">
    <property type="entry name" value="FERM_3"/>
    <property type="match status" value="1"/>
</dbReference>
<feature type="domain" description="FERM" evidence="2">
    <location>
        <begin position="85"/>
        <end position="209"/>
    </location>
</feature>
<keyword evidence="5" id="KW-1185">Reference proteome</keyword>
<dbReference type="OrthoDB" id="6589456at2759"/>
<reference evidence="3" key="1">
    <citation type="submission" date="2020-10" db="EMBL/GenBank/DDBJ databases">
        <title>Feather gene expression reveals the developmental basis of iridescence in African starlings.</title>
        <authorList>
            <person name="Rubenstein D.R."/>
        </authorList>
    </citation>
    <scope>NUCLEOTIDE SEQUENCE</scope>
    <source>
        <strain evidence="3">SS15</strain>
        <tissue evidence="3">Liver</tissue>
    </source>
</reference>
<gene>
    <name evidence="4" type="ORF">IHE44_0004753</name>
    <name evidence="3" type="ORF">IHE44_010784</name>
</gene>
<reference evidence="4 5" key="2">
    <citation type="journal article" date="2021" name="J. Hered.">
        <title>Feather Gene Expression Elucidates the Developmental Basis of Plumage Iridescence in African Starlings.</title>
        <authorList>
            <person name="Rubenstein D.R."/>
            <person name="Corvelo A."/>
            <person name="MacManes M.D."/>
            <person name="Maia R."/>
            <person name="Narzisi G."/>
            <person name="Rousaki A."/>
            <person name="Vandenabeele P."/>
            <person name="Shawkey M.D."/>
            <person name="Solomon J."/>
        </authorList>
    </citation>
    <scope>NUCLEOTIDE SEQUENCE [LARGE SCALE GENOMIC DNA]</scope>
    <source>
        <strain evidence="4">SS15</strain>
    </source>
</reference>
<dbReference type="InterPro" id="IPR029071">
    <property type="entry name" value="Ubiquitin-like_domsf"/>
</dbReference>
<dbReference type="Proteomes" id="UP000618051">
    <property type="component" value="Unassembled WGS sequence"/>
</dbReference>
<feature type="region of interest" description="Disordered" evidence="1">
    <location>
        <begin position="56"/>
        <end position="77"/>
    </location>
</feature>
<accession>A0A835ND87</accession>
<evidence type="ECO:0000313" key="4">
    <source>
        <dbReference type="EMBL" id="KAI1233569.1"/>
    </source>
</evidence>
<reference evidence="4" key="3">
    <citation type="submission" date="2022-01" db="EMBL/GenBank/DDBJ databases">
        <authorList>
            <person name="Rubenstein D.R."/>
        </authorList>
    </citation>
    <scope>NUCLEOTIDE SEQUENCE</scope>
    <source>
        <strain evidence="4">SS15</strain>
        <tissue evidence="4">Liver</tissue>
    </source>
</reference>
<dbReference type="GO" id="GO:0005886">
    <property type="term" value="C:plasma membrane"/>
    <property type="evidence" value="ECO:0007669"/>
    <property type="project" value="TreeGrafter"/>
</dbReference>
<dbReference type="EMBL" id="JADDUC020000018">
    <property type="protein sequence ID" value="KAI1233569.1"/>
    <property type="molecule type" value="Genomic_DNA"/>
</dbReference>
<dbReference type="Gene3D" id="3.10.20.90">
    <property type="entry name" value="Phosphatidylinositol 3-kinase Catalytic Subunit, Chain A, domain 1"/>
    <property type="match status" value="1"/>
</dbReference>
<dbReference type="GO" id="GO:0031032">
    <property type="term" value="P:actomyosin structure organization"/>
    <property type="evidence" value="ECO:0007669"/>
    <property type="project" value="TreeGrafter"/>
</dbReference>
<dbReference type="FunFam" id="3.10.20.90:FF:000002">
    <property type="entry name" value="Erythrocyte protein band 4.1-like 3"/>
    <property type="match status" value="1"/>
</dbReference>
<evidence type="ECO:0000313" key="3">
    <source>
        <dbReference type="EMBL" id="KAG0113338.1"/>
    </source>
</evidence>
<sequence length="209" mass="23223">ELGYAGSEGWWNCSSPAALLCCAEPSLSARVCLWQWCQVTLCVSLLQGTDMEDKDYSETDGLSDKTTPSKTQKSPQKTTKKVKSVLCRVTLLDASEYECEVEKHARGQVLFDMVCEHLNLLEKDYFGLTFCDSDSQKNWLDPSKEIKKQIRSKCLGRVHPPQPWGVPWGSRMPQCGCPVAEGLLPKVSPSGTQEVEAFAGTLSSWLLQL</sequence>
<feature type="compositionally biased region" description="Low complexity" evidence="1">
    <location>
        <begin position="65"/>
        <end position="77"/>
    </location>
</feature>
<comment type="caution">
    <text evidence="3">The sequence shown here is derived from an EMBL/GenBank/DDBJ whole genome shotgun (WGS) entry which is preliminary data.</text>
</comment>
<evidence type="ECO:0000256" key="1">
    <source>
        <dbReference type="SAM" id="MobiDB-lite"/>
    </source>
</evidence>
<feature type="non-terminal residue" evidence="3">
    <location>
        <position position="209"/>
    </location>
</feature>
<dbReference type="PANTHER" id="PTHR23280">
    <property type="entry name" value="4.1 G PROTEIN"/>
    <property type="match status" value="1"/>
</dbReference>
<name>A0A835ND87_9PASS</name>
<dbReference type="EMBL" id="JADDUC010000461">
    <property type="protein sequence ID" value="KAG0113338.1"/>
    <property type="molecule type" value="Genomic_DNA"/>
</dbReference>
<evidence type="ECO:0000259" key="2">
    <source>
        <dbReference type="PROSITE" id="PS50057"/>
    </source>
</evidence>
<dbReference type="InterPro" id="IPR018979">
    <property type="entry name" value="FERM_N"/>
</dbReference>
<organism evidence="3">
    <name type="scientific">Lamprotornis superbus</name>
    <dbReference type="NCBI Taxonomy" id="245042"/>
    <lineage>
        <taxon>Eukaryota</taxon>
        <taxon>Metazoa</taxon>
        <taxon>Chordata</taxon>
        <taxon>Craniata</taxon>
        <taxon>Vertebrata</taxon>
        <taxon>Euteleostomi</taxon>
        <taxon>Archelosauria</taxon>
        <taxon>Archosauria</taxon>
        <taxon>Dinosauria</taxon>
        <taxon>Saurischia</taxon>
        <taxon>Theropoda</taxon>
        <taxon>Coelurosauria</taxon>
        <taxon>Aves</taxon>
        <taxon>Neognathae</taxon>
        <taxon>Neoaves</taxon>
        <taxon>Telluraves</taxon>
        <taxon>Australaves</taxon>
        <taxon>Passeriformes</taxon>
        <taxon>Sturnidae</taxon>
        <taxon>Lamprotornis</taxon>
    </lineage>
</organism>
<dbReference type="Pfam" id="PF09379">
    <property type="entry name" value="FERM_N"/>
    <property type="match status" value="1"/>
</dbReference>
<dbReference type="GO" id="GO:0005856">
    <property type="term" value="C:cytoskeleton"/>
    <property type="evidence" value="ECO:0007669"/>
    <property type="project" value="TreeGrafter"/>
</dbReference>
<dbReference type="InterPro" id="IPR000299">
    <property type="entry name" value="FERM_domain"/>
</dbReference>
<dbReference type="PANTHER" id="PTHR23280:SF24">
    <property type="entry name" value="BAND 4.1-LIKE PROTEIN 1"/>
    <property type="match status" value="1"/>
</dbReference>
<proteinExistence type="predicted"/>